<dbReference type="STRING" id="487316.BEN76_07300"/>
<dbReference type="EMBL" id="CP016896">
    <property type="protein sequence ID" value="APV35831.1"/>
    <property type="molecule type" value="Genomic_DNA"/>
</dbReference>
<accession>A0A1P8EHY7</accession>
<sequence length="120" mass="13923">MKLNQILVVVFCVVMQQGHAAMPERYLNAVDKISKQYSEQMKTFLRSLNPKQTGFNDAQKAQYCGMIDQYIDHMYAVTEKYRGDLPLSYARLTKQDLIQQVLASKEMQLVKAYNIECTFN</sequence>
<gene>
    <name evidence="1" type="ORF">BEN76_07300</name>
</gene>
<proteinExistence type="predicted"/>
<evidence type="ECO:0000313" key="1">
    <source>
        <dbReference type="EMBL" id="APV35831.1"/>
    </source>
</evidence>
<dbReference type="KEGG" id="asol:BEN76_07300"/>
<evidence type="ECO:0000313" key="2">
    <source>
        <dbReference type="Proteomes" id="UP000185674"/>
    </source>
</evidence>
<dbReference type="RefSeq" id="WP_004936674.1">
    <property type="nucleotide sequence ID" value="NZ_BBNM01000007.1"/>
</dbReference>
<name>A0A1P8EHY7_9GAMM</name>
<dbReference type="GeneID" id="67510771"/>
<protein>
    <submittedName>
        <fullName evidence="1">Uncharacterized protein</fullName>
    </submittedName>
</protein>
<organism evidence="1 2">
    <name type="scientific">Acinetobacter soli</name>
    <dbReference type="NCBI Taxonomy" id="487316"/>
    <lineage>
        <taxon>Bacteria</taxon>
        <taxon>Pseudomonadati</taxon>
        <taxon>Pseudomonadota</taxon>
        <taxon>Gammaproteobacteria</taxon>
        <taxon>Moraxellales</taxon>
        <taxon>Moraxellaceae</taxon>
        <taxon>Acinetobacter</taxon>
    </lineage>
</organism>
<reference evidence="1 2" key="1">
    <citation type="submission" date="2016-08" db="EMBL/GenBank/DDBJ databases">
        <title>Complete genome sequence of Acinetobacter baylyi strain GFJ2.</title>
        <authorList>
            <person name="Tabata M."/>
            <person name="Kuboki S."/>
            <person name="Gibu N."/>
            <person name="Kinouchi Y."/>
            <person name="Vangnai A."/>
            <person name="Kasai D."/>
            <person name="Fukuda M."/>
        </authorList>
    </citation>
    <scope>NUCLEOTIDE SEQUENCE [LARGE SCALE GENOMIC DNA]</scope>
    <source>
        <strain evidence="1 2">GFJ2</strain>
    </source>
</reference>
<dbReference type="eggNOG" id="ENOG5031RMN">
    <property type="taxonomic scope" value="Bacteria"/>
</dbReference>
<dbReference type="AlphaFoldDB" id="A0A1P8EHY7"/>
<dbReference type="Proteomes" id="UP000185674">
    <property type="component" value="Chromosome"/>
</dbReference>